<dbReference type="AlphaFoldDB" id="A0A6A6P1M0"/>
<dbReference type="InterPro" id="IPR036291">
    <property type="entry name" value="NAD(P)-bd_dom_sf"/>
</dbReference>
<feature type="region of interest" description="Disordered" evidence="19">
    <location>
        <begin position="150"/>
        <end position="172"/>
    </location>
</feature>
<evidence type="ECO:0000256" key="4">
    <source>
        <dbReference type="ARBA" id="ARBA00006753"/>
    </source>
</evidence>
<dbReference type="UniPathway" id="UPA00050">
    <property type="reaction ID" value="UER00063"/>
</dbReference>
<dbReference type="Gene3D" id="3.40.50.720">
    <property type="entry name" value="NAD(P)-binding Rossmann-like Domain"/>
    <property type="match status" value="1"/>
</dbReference>
<evidence type="ECO:0000256" key="19">
    <source>
        <dbReference type="SAM" id="MobiDB-lite"/>
    </source>
</evidence>
<dbReference type="GO" id="GO:0009090">
    <property type="term" value="P:homoserine biosynthetic process"/>
    <property type="evidence" value="ECO:0007669"/>
    <property type="project" value="TreeGrafter"/>
</dbReference>
<feature type="binding site" evidence="16">
    <location>
        <position position="256"/>
    </location>
    <ligand>
        <name>L-homoserine</name>
        <dbReference type="ChEBI" id="CHEBI:57476"/>
    </ligand>
</feature>
<evidence type="ECO:0000256" key="12">
    <source>
        <dbReference type="ARBA" id="ARBA00048841"/>
    </source>
</evidence>
<evidence type="ECO:0000256" key="17">
    <source>
        <dbReference type="RuleBase" id="RU000579"/>
    </source>
</evidence>
<evidence type="ECO:0000256" key="18">
    <source>
        <dbReference type="RuleBase" id="RU004171"/>
    </source>
</evidence>
<evidence type="ECO:0000259" key="21">
    <source>
        <dbReference type="Pfam" id="PF03447"/>
    </source>
</evidence>
<comment type="similarity">
    <text evidence="4 14 18">Belongs to the homoserine dehydrogenase family.</text>
</comment>
<evidence type="ECO:0000256" key="9">
    <source>
        <dbReference type="ARBA" id="ARBA00022857"/>
    </source>
</evidence>
<dbReference type="InterPro" id="IPR005106">
    <property type="entry name" value="Asp/hSer_DH_NAD-bd"/>
</dbReference>
<evidence type="ECO:0000256" key="1">
    <source>
        <dbReference type="ARBA" id="ARBA00001920"/>
    </source>
</evidence>
<dbReference type="SUPFAM" id="SSF51735">
    <property type="entry name" value="NAD(P)-binding Rossmann-fold domains"/>
    <property type="match status" value="1"/>
</dbReference>
<feature type="domain" description="Homoserine dehydrogenase catalytic" evidence="20">
    <location>
        <begin position="194"/>
        <end position="403"/>
    </location>
</feature>
<dbReference type="UniPathway" id="UPA00051">
    <property type="reaction ID" value="UER00465"/>
</dbReference>
<evidence type="ECO:0000256" key="10">
    <source>
        <dbReference type="ARBA" id="ARBA00023002"/>
    </source>
</evidence>
<keyword evidence="10 14" id="KW-0560">Oxidoreductase</keyword>
<dbReference type="Pfam" id="PF00742">
    <property type="entry name" value="Homoserine_dh"/>
    <property type="match status" value="1"/>
</dbReference>
<comment type="catalytic activity">
    <reaction evidence="12">
        <text>L-homoserine + NADP(+) = L-aspartate 4-semialdehyde + NADPH + H(+)</text>
        <dbReference type="Rhea" id="RHEA:15761"/>
        <dbReference type="ChEBI" id="CHEBI:15378"/>
        <dbReference type="ChEBI" id="CHEBI:57476"/>
        <dbReference type="ChEBI" id="CHEBI:57783"/>
        <dbReference type="ChEBI" id="CHEBI:58349"/>
        <dbReference type="ChEBI" id="CHEBI:537519"/>
        <dbReference type="EC" id="1.1.1.3"/>
    </reaction>
    <physiologicalReaction direction="right-to-left" evidence="12">
        <dbReference type="Rhea" id="RHEA:15763"/>
    </physiologicalReaction>
</comment>
<dbReference type="PROSITE" id="PS01042">
    <property type="entry name" value="HOMOSER_DHGENASE"/>
    <property type="match status" value="1"/>
</dbReference>
<comment type="pathway">
    <text evidence="3 17">Amino-acid biosynthesis; L-methionine biosynthesis via de novo pathway; L-homoserine from L-aspartate: step 3/3.</text>
</comment>
<dbReference type="OrthoDB" id="67851at2759"/>
<evidence type="ECO:0000256" key="6">
    <source>
        <dbReference type="ARBA" id="ARBA00013376"/>
    </source>
</evidence>
<keyword evidence="23" id="KW-1185">Reference proteome</keyword>
<gene>
    <name evidence="22" type="ORF">BDY21DRAFT_343096</name>
</gene>
<feature type="binding site" evidence="16">
    <location>
        <position position="125"/>
    </location>
    <ligand>
        <name>NADPH</name>
        <dbReference type="ChEBI" id="CHEBI:57783"/>
    </ligand>
</feature>
<dbReference type="EMBL" id="MU001679">
    <property type="protein sequence ID" value="KAF2457900.1"/>
    <property type="molecule type" value="Genomic_DNA"/>
</dbReference>
<evidence type="ECO:0000313" key="22">
    <source>
        <dbReference type="EMBL" id="KAF2457900.1"/>
    </source>
</evidence>
<evidence type="ECO:0000256" key="16">
    <source>
        <dbReference type="PIRSR" id="PIRSR036497-2"/>
    </source>
</evidence>
<organism evidence="22 23">
    <name type="scientific">Lineolata rhizophorae</name>
    <dbReference type="NCBI Taxonomy" id="578093"/>
    <lineage>
        <taxon>Eukaryota</taxon>
        <taxon>Fungi</taxon>
        <taxon>Dikarya</taxon>
        <taxon>Ascomycota</taxon>
        <taxon>Pezizomycotina</taxon>
        <taxon>Dothideomycetes</taxon>
        <taxon>Dothideomycetes incertae sedis</taxon>
        <taxon>Lineolatales</taxon>
        <taxon>Lineolataceae</taxon>
        <taxon>Lineolata</taxon>
    </lineage>
</organism>
<keyword evidence="8 14" id="KW-0791">Threonine biosynthesis</keyword>
<feature type="domain" description="Aspartate/homoserine dehydrogenase NAD-binding" evidence="21">
    <location>
        <begin position="13"/>
        <end position="145"/>
    </location>
</feature>
<evidence type="ECO:0000256" key="8">
    <source>
        <dbReference type="ARBA" id="ARBA00022697"/>
    </source>
</evidence>
<dbReference type="GO" id="GO:0009086">
    <property type="term" value="P:methionine biosynthetic process"/>
    <property type="evidence" value="ECO:0007669"/>
    <property type="project" value="UniProtKB-KW"/>
</dbReference>
<accession>A0A6A6P1M0</accession>
<feature type="active site" description="Proton donor" evidence="15">
    <location>
        <position position="271"/>
    </location>
</feature>
<evidence type="ECO:0000259" key="20">
    <source>
        <dbReference type="Pfam" id="PF00742"/>
    </source>
</evidence>
<keyword evidence="9 14" id="KW-0521">NADP</keyword>
<dbReference type="Gene3D" id="3.30.360.10">
    <property type="entry name" value="Dihydrodipicolinate Reductase, domain 2"/>
    <property type="match status" value="1"/>
</dbReference>
<protein>
    <recommendedName>
        <fullName evidence="6 14">Homoserine dehydrogenase</fullName>
        <shortName evidence="14">HDH</shortName>
        <ecNumber evidence="5 14">1.1.1.3</ecNumber>
    </recommendedName>
</protein>
<dbReference type="PIRSF" id="PIRSF036497">
    <property type="entry name" value="HDH_short"/>
    <property type="match status" value="1"/>
</dbReference>
<evidence type="ECO:0000256" key="15">
    <source>
        <dbReference type="PIRSR" id="PIRSR036497-1"/>
    </source>
</evidence>
<evidence type="ECO:0000256" key="11">
    <source>
        <dbReference type="ARBA" id="ARBA00023167"/>
    </source>
</evidence>
<keyword evidence="11 14" id="KW-0486">Methionine biosynthesis</keyword>
<proteinExistence type="inferred from homology"/>
<dbReference type="GO" id="GO:0004412">
    <property type="term" value="F:homoserine dehydrogenase activity"/>
    <property type="evidence" value="ECO:0007669"/>
    <property type="project" value="UniProtKB-EC"/>
</dbReference>
<dbReference type="Proteomes" id="UP000799766">
    <property type="component" value="Unassembled WGS sequence"/>
</dbReference>
<feature type="binding site" evidence="16">
    <location>
        <position position="101"/>
    </location>
    <ligand>
        <name>NADPH</name>
        <dbReference type="ChEBI" id="CHEBI:57783"/>
    </ligand>
</feature>
<dbReference type="InterPro" id="IPR019811">
    <property type="entry name" value="HDH_CS"/>
</dbReference>
<reference evidence="22" key="1">
    <citation type="journal article" date="2020" name="Stud. Mycol.">
        <title>101 Dothideomycetes genomes: a test case for predicting lifestyles and emergence of pathogens.</title>
        <authorList>
            <person name="Haridas S."/>
            <person name="Albert R."/>
            <person name="Binder M."/>
            <person name="Bloem J."/>
            <person name="Labutti K."/>
            <person name="Salamov A."/>
            <person name="Andreopoulos B."/>
            <person name="Baker S."/>
            <person name="Barry K."/>
            <person name="Bills G."/>
            <person name="Bluhm B."/>
            <person name="Cannon C."/>
            <person name="Castanera R."/>
            <person name="Culley D."/>
            <person name="Daum C."/>
            <person name="Ezra D."/>
            <person name="Gonzalez J."/>
            <person name="Henrissat B."/>
            <person name="Kuo A."/>
            <person name="Liang C."/>
            <person name="Lipzen A."/>
            <person name="Lutzoni F."/>
            <person name="Magnuson J."/>
            <person name="Mondo S."/>
            <person name="Nolan M."/>
            <person name="Ohm R."/>
            <person name="Pangilinan J."/>
            <person name="Park H.-J."/>
            <person name="Ramirez L."/>
            <person name="Alfaro M."/>
            <person name="Sun H."/>
            <person name="Tritt A."/>
            <person name="Yoshinaga Y."/>
            <person name="Zwiers L.-H."/>
            <person name="Turgeon B."/>
            <person name="Goodwin S."/>
            <person name="Spatafora J."/>
            <person name="Crous P."/>
            <person name="Grigoriev I."/>
        </authorList>
    </citation>
    <scope>NUCLEOTIDE SEQUENCE</scope>
    <source>
        <strain evidence="22">ATCC 16933</strain>
    </source>
</reference>
<evidence type="ECO:0000256" key="5">
    <source>
        <dbReference type="ARBA" id="ARBA00013213"/>
    </source>
</evidence>
<dbReference type="EC" id="1.1.1.3" evidence="5 14"/>
<evidence type="ECO:0000256" key="3">
    <source>
        <dbReference type="ARBA" id="ARBA00005062"/>
    </source>
</evidence>
<feature type="binding site" evidence="16">
    <location>
        <begin position="13"/>
        <end position="18"/>
    </location>
    <ligand>
        <name>NADP(+)</name>
        <dbReference type="ChEBI" id="CHEBI:58349"/>
    </ligand>
</feature>
<evidence type="ECO:0000256" key="7">
    <source>
        <dbReference type="ARBA" id="ARBA00022605"/>
    </source>
</evidence>
<dbReference type="SUPFAM" id="SSF55347">
    <property type="entry name" value="Glyceraldehyde-3-phosphate dehydrogenase-like, C-terminal domain"/>
    <property type="match status" value="1"/>
</dbReference>
<comment type="pathway">
    <text evidence="2 17">Amino-acid biosynthesis; L-threonine biosynthesis; L-threonine from L-aspartate: step 3/5.</text>
</comment>
<name>A0A6A6P1M0_9PEZI</name>
<evidence type="ECO:0000256" key="2">
    <source>
        <dbReference type="ARBA" id="ARBA00005056"/>
    </source>
</evidence>
<evidence type="ECO:0000313" key="23">
    <source>
        <dbReference type="Proteomes" id="UP000799766"/>
    </source>
</evidence>
<comment type="function">
    <text evidence="13">Catalyzes the conversion of L-aspartate-beta-semialdehyde (L-Asa) to L-homoserine (L-Hse), the third step in the biosynthesis of amino acids that derive from aspartate (the aspartate family of amino acids), including methioinine and threonine, the latter of which is a precursor to isoleucine; production of homoserine leads to a branch-point in the pathway as it can either be O-phosphorylated for processing to threonine, or O-acylated for processing to methionine.</text>
</comment>
<dbReference type="GO" id="GO:0050661">
    <property type="term" value="F:NADP binding"/>
    <property type="evidence" value="ECO:0007669"/>
    <property type="project" value="InterPro"/>
</dbReference>
<dbReference type="InterPro" id="IPR022697">
    <property type="entry name" value="HDH_short"/>
</dbReference>
<evidence type="ECO:0000256" key="14">
    <source>
        <dbReference type="PIRNR" id="PIRNR036497"/>
    </source>
</evidence>
<dbReference type="InterPro" id="IPR011147">
    <property type="entry name" value="Bifunc_Aspkin/hSer_DH"/>
</dbReference>
<dbReference type="InterPro" id="IPR001342">
    <property type="entry name" value="HDH_cat"/>
</dbReference>
<sequence>MPPPRQVFVAVVGTGGVGRCFLAQLSALASRLSQNAPSPIYLSLIFLSRSSKALYNPTYRSLPLSTWESDLDGSSQQVLTPTQIAEYLASAPSRVVLVDNTSDQALADAYPLFLRRGISIVTPNKKAFSGSLDLWRAIYAAAANGRETAAGGSGASAGGGSSTSAGSTMAPSGPAAAGSTGFVFHESTVGAGLPVLSTLADLVDTGDRVRRIEGVFSGTLSFLFNGFMPVGGGTGGSGGSSFSAEVKKAKELGYTEPDPRDDLNGLDVARKVTILARLAGLPVAAPPAAFPVQSLVPAELEGVASGDEFLARLGEFDGAMDKVRKDAAQKGKVVRYVGSVDVENNELKVGLETFDPSHPIAALKGSDNVIAFYTERYGANPLIVQGAGAGGEVTAMGVTGDLIKVLRLLH</sequence>
<dbReference type="FunFam" id="3.30.360.10:FF:000006">
    <property type="entry name" value="Bifunctional aspartokinase/homoserine dehydrogenase"/>
    <property type="match status" value="1"/>
</dbReference>
<keyword evidence="7 14" id="KW-0028">Amino-acid biosynthesis</keyword>
<dbReference type="PANTHER" id="PTHR43070:SF5">
    <property type="entry name" value="HOMOSERINE DEHYDROGENASE"/>
    <property type="match status" value="1"/>
</dbReference>
<feature type="compositionally biased region" description="Gly residues" evidence="19">
    <location>
        <begin position="151"/>
        <end position="161"/>
    </location>
</feature>
<feature type="compositionally biased region" description="Low complexity" evidence="19">
    <location>
        <begin position="162"/>
        <end position="172"/>
    </location>
</feature>
<dbReference type="GO" id="GO:0009088">
    <property type="term" value="P:threonine biosynthetic process"/>
    <property type="evidence" value="ECO:0007669"/>
    <property type="project" value="UniProtKB-UniPathway"/>
</dbReference>
<evidence type="ECO:0000256" key="13">
    <source>
        <dbReference type="ARBA" id="ARBA00059589"/>
    </source>
</evidence>
<dbReference type="PANTHER" id="PTHR43070">
    <property type="match status" value="1"/>
</dbReference>
<comment type="cofactor">
    <cofactor evidence="1">
        <name>a metal cation</name>
        <dbReference type="ChEBI" id="CHEBI:25213"/>
    </cofactor>
</comment>
<dbReference type="Pfam" id="PF03447">
    <property type="entry name" value="NAD_binding_3"/>
    <property type="match status" value="1"/>
</dbReference>